<dbReference type="GO" id="GO:0005886">
    <property type="term" value="C:plasma membrane"/>
    <property type="evidence" value="ECO:0007669"/>
    <property type="project" value="UniProtKB-SubCell"/>
</dbReference>
<comment type="catalytic activity">
    <reaction evidence="17 19">
        <text>alpha-ribazole + adenosylcob(III)inamide-GDP = adenosylcob(III)alamin + GMP + H(+)</text>
        <dbReference type="Rhea" id="RHEA:16049"/>
        <dbReference type="ChEBI" id="CHEBI:10329"/>
        <dbReference type="ChEBI" id="CHEBI:15378"/>
        <dbReference type="ChEBI" id="CHEBI:18408"/>
        <dbReference type="ChEBI" id="CHEBI:58115"/>
        <dbReference type="ChEBI" id="CHEBI:60487"/>
        <dbReference type="EC" id="2.7.8.26"/>
    </reaction>
</comment>
<reference evidence="20" key="1">
    <citation type="journal article" date="2014" name="Int. J. Syst. Evol. Microbiol.">
        <title>Complete genome sequence of Corynebacterium casei LMG S-19264T (=DSM 44701T), isolated from a smear-ripened cheese.</title>
        <authorList>
            <consortium name="US DOE Joint Genome Institute (JGI-PGF)"/>
            <person name="Walter F."/>
            <person name="Albersmeier A."/>
            <person name="Kalinowski J."/>
            <person name="Ruckert C."/>
        </authorList>
    </citation>
    <scope>NUCLEOTIDE SEQUENCE</scope>
    <source>
        <strain evidence="20">CGMCC 1.15360</strain>
    </source>
</reference>
<comment type="function">
    <text evidence="14 19">Joins adenosylcobinamide-GDP and alpha-ribazole to generate adenosylcobalamin (Ado-cobalamin). Also synthesizes adenosylcobalamin 5'-phosphate from adenosylcobinamide-GDP and alpha-ribazole 5'-phosphate.</text>
</comment>
<dbReference type="InterPro" id="IPR003805">
    <property type="entry name" value="CobS"/>
</dbReference>
<feature type="transmembrane region" description="Helical" evidence="19">
    <location>
        <begin position="90"/>
        <end position="112"/>
    </location>
</feature>
<dbReference type="PANTHER" id="PTHR34148:SF1">
    <property type="entry name" value="ADENOSYLCOBINAMIDE-GDP RIBAZOLETRANSFERASE"/>
    <property type="match status" value="1"/>
</dbReference>
<keyword evidence="10 19" id="KW-0812">Transmembrane</keyword>
<dbReference type="GO" id="GO:0009236">
    <property type="term" value="P:cobalamin biosynthetic process"/>
    <property type="evidence" value="ECO:0007669"/>
    <property type="project" value="UniProtKB-UniRule"/>
</dbReference>
<gene>
    <name evidence="19 20" type="primary">cobS</name>
    <name evidence="20" type="ORF">GCM10010990_34370</name>
</gene>
<feature type="transmembrane region" description="Helical" evidence="19">
    <location>
        <begin position="17"/>
        <end position="35"/>
    </location>
</feature>
<evidence type="ECO:0000256" key="8">
    <source>
        <dbReference type="ARBA" id="ARBA00022573"/>
    </source>
</evidence>
<comment type="subcellular location">
    <subcellularLocation>
        <location evidence="2 19">Cell membrane</location>
        <topology evidence="2 19">Multi-pass membrane protein</topology>
    </subcellularLocation>
</comment>
<evidence type="ECO:0000256" key="12">
    <source>
        <dbReference type="ARBA" id="ARBA00022989"/>
    </source>
</evidence>
<dbReference type="GO" id="GO:0051073">
    <property type="term" value="F:adenosylcobinamide-GDP ribazoletransferase activity"/>
    <property type="evidence" value="ECO:0007669"/>
    <property type="project" value="UniProtKB-UniRule"/>
</dbReference>
<evidence type="ECO:0000256" key="9">
    <source>
        <dbReference type="ARBA" id="ARBA00022679"/>
    </source>
</evidence>
<accession>A0A916Z9T5</accession>
<evidence type="ECO:0000256" key="16">
    <source>
        <dbReference type="ARBA" id="ARBA00032853"/>
    </source>
</evidence>
<keyword evidence="11 19" id="KW-0460">Magnesium</keyword>
<comment type="caution">
    <text evidence="20">The sequence shown here is derived from an EMBL/GenBank/DDBJ whole genome shotgun (WGS) entry which is preliminary data.</text>
</comment>
<dbReference type="Pfam" id="PF02654">
    <property type="entry name" value="CobS"/>
    <property type="match status" value="1"/>
</dbReference>
<keyword evidence="9 19" id="KW-0808">Transferase</keyword>
<keyword evidence="12 19" id="KW-1133">Transmembrane helix</keyword>
<evidence type="ECO:0000256" key="10">
    <source>
        <dbReference type="ARBA" id="ARBA00022692"/>
    </source>
</evidence>
<dbReference type="HAMAP" id="MF_00719">
    <property type="entry name" value="CobS"/>
    <property type="match status" value="1"/>
</dbReference>
<evidence type="ECO:0000256" key="1">
    <source>
        <dbReference type="ARBA" id="ARBA00001946"/>
    </source>
</evidence>
<evidence type="ECO:0000256" key="3">
    <source>
        <dbReference type="ARBA" id="ARBA00004663"/>
    </source>
</evidence>
<feature type="transmembrane region" description="Helical" evidence="19">
    <location>
        <begin position="42"/>
        <end position="61"/>
    </location>
</feature>
<dbReference type="AlphaFoldDB" id="A0A916Z9T5"/>
<protein>
    <recommendedName>
        <fullName evidence="6 19">Adenosylcobinamide-GDP ribazoletransferase</fullName>
        <ecNumber evidence="5 19">2.7.8.26</ecNumber>
    </recommendedName>
    <alternativeName>
        <fullName evidence="16 19">Cobalamin synthase</fullName>
    </alternativeName>
    <alternativeName>
        <fullName evidence="15 19">Cobalamin-5'-phosphate synthase</fullName>
    </alternativeName>
</protein>
<sequence>MPDVRADAADFAAAMRWFPLAGLPVGLAIWGGIWAGLPVDPWLAALFGMAGWVAVTGGLHLDGLGDVADAAGAGHKDKRRISDVLADPHIGSFGVVAITLQLAAKLVFLSLLAQRGGAWALPAIACISRIGPLVWTLTLPSLHAGMGSRFAGAIRWRHVAPWCAIGALAAWFVPVLALAVPVFWLWRAWVRSRLGGISGDSHGAGIEVTETVLLLAWVALL</sequence>
<keyword evidence="8 19" id="KW-0169">Cobalamin biosynthesis</keyword>
<proteinExistence type="inferred from homology"/>
<feature type="transmembrane region" description="Helical" evidence="19">
    <location>
        <begin position="159"/>
        <end position="186"/>
    </location>
</feature>
<keyword evidence="7 19" id="KW-1003">Cell membrane</keyword>
<dbReference type="Proteomes" id="UP000612349">
    <property type="component" value="Unassembled WGS sequence"/>
</dbReference>
<comment type="pathway">
    <text evidence="3 19">Cofactor biosynthesis; adenosylcobalamin biosynthesis; adenosylcobalamin from cob(II)yrinate a,c-diamide: step 7/7.</text>
</comment>
<evidence type="ECO:0000256" key="5">
    <source>
        <dbReference type="ARBA" id="ARBA00013200"/>
    </source>
</evidence>
<evidence type="ECO:0000256" key="19">
    <source>
        <dbReference type="HAMAP-Rule" id="MF_00719"/>
    </source>
</evidence>
<evidence type="ECO:0000256" key="13">
    <source>
        <dbReference type="ARBA" id="ARBA00023136"/>
    </source>
</evidence>
<dbReference type="PANTHER" id="PTHR34148">
    <property type="entry name" value="ADENOSYLCOBINAMIDE-GDP RIBAZOLETRANSFERASE"/>
    <property type="match status" value="1"/>
</dbReference>
<reference evidence="20" key="2">
    <citation type="submission" date="2020-09" db="EMBL/GenBank/DDBJ databases">
        <authorList>
            <person name="Sun Q."/>
            <person name="Zhou Y."/>
        </authorList>
    </citation>
    <scope>NUCLEOTIDE SEQUENCE</scope>
    <source>
        <strain evidence="20">CGMCC 1.15360</strain>
    </source>
</reference>
<evidence type="ECO:0000256" key="4">
    <source>
        <dbReference type="ARBA" id="ARBA00010561"/>
    </source>
</evidence>
<dbReference type="GO" id="GO:0008818">
    <property type="term" value="F:cobalamin 5'-phosphate synthase activity"/>
    <property type="evidence" value="ECO:0007669"/>
    <property type="project" value="UniProtKB-UniRule"/>
</dbReference>
<evidence type="ECO:0000256" key="6">
    <source>
        <dbReference type="ARBA" id="ARBA00015850"/>
    </source>
</evidence>
<comment type="catalytic activity">
    <reaction evidence="18 19">
        <text>alpha-ribazole 5'-phosphate + adenosylcob(III)inamide-GDP = adenosylcob(III)alamin 5'-phosphate + GMP + H(+)</text>
        <dbReference type="Rhea" id="RHEA:23560"/>
        <dbReference type="ChEBI" id="CHEBI:15378"/>
        <dbReference type="ChEBI" id="CHEBI:57918"/>
        <dbReference type="ChEBI" id="CHEBI:58115"/>
        <dbReference type="ChEBI" id="CHEBI:60487"/>
        <dbReference type="ChEBI" id="CHEBI:60493"/>
        <dbReference type="EC" id="2.7.8.26"/>
    </reaction>
</comment>
<name>A0A916Z9T5_9SPHN</name>
<dbReference type="EMBL" id="BMIP01000010">
    <property type="protein sequence ID" value="GGD81519.1"/>
    <property type="molecule type" value="Genomic_DNA"/>
</dbReference>
<feature type="transmembrane region" description="Helical" evidence="19">
    <location>
        <begin position="119"/>
        <end position="139"/>
    </location>
</feature>
<evidence type="ECO:0000256" key="17">
    <source>
        <dbReference type="ARBA" id="ARBA00048623"/>
    </source>
</evidence>
<evidence type="ECO:0000256" key="18">
    <source>
        <dbReference type="ARBA" id="ARBA00049504"/>
    </source>
</evidence>
<evidence type="ECO:0000313" key="21">
    <source>
        <dbReference type="Proteomes" id="UP000612349"/>
    </source>
</evidence>
<evidence type="ECO:0000256" key="7">
    <source>
        <dbReference type="ARBA" id="ARBA00022475"/>
    </source>
</evidence>
<organism evidence="20 21">
    <name type="scientific">Croceicoccus mobilis</name>
    <dbReference type="NCBI Taxonomy" id="1703339"/>
    <lineage>
        <taxon>Bacteria</taxon>
        <taxon>Pseudomonadati</taxon>
        <taxon>Pseudomonadota</taxon>
        <taxon>Alphaproteobacteria</taxon>
        <taxon>Sphingomonadales</taxon>
        <taxon>Erythrobacteraceae</taxon>
        <taxon>Croceicoccus</taxon>
    </lineage>
</organism>
<dbReference type="EC" id="2.7.8.26" evidence="5 19"/>
<comment type="cofactor">
    <cofactor evidence="1 19">
        <name>Mg(2+)</name>
        <dbReference type="ChEBI" id="CHEBI:18420"/>
    </cofactor>
</comment>
<evidence type="ECO:0000313" key="20">
    <source>
        <dbReference type="EMBL" id="GGD81519.1"/>
    </source>
</evidence>
<comment type="similarity">
    <text evidence="4 19">Belongs to the CobS family.</text>
</comment>
<keyword evidence="13 19" id="KW-0472">Membrane</keyword>
<evidence type="ECO:0000256" key="14">
    <source>
        <dbReference type="ARBA" id="ARBA00025228"/>
    </source>
</evidence>
<evidence type="ECO:0000256" key="15">
    <source>
        <dbReference type="ARBA" id="ARBA00032605"/>
    </source>
</evidence>
<evidence type="ECO:0000256" key="2">
    <source>
        <dbReference type="ARBA" id="ARBA00004651"/>
    </source>
</evidence>
<keyword evidence="21" id="KW-1185">Reference proteome</keyword>
<evidence type="ECO:0000256" key="11">
    <source>
        <dbReference type="ARBA" id="ARBA00022842"/>
    </source>
</evidence>